<evidence type="ECO:0000313" key="1">
    <source>
        <dbReference type="EMBL" id="GIX66916.1"/>
    </source>
</evidence>
<dbReference type="AlphaFoldDB" id="A0AAV4M382"/>
<comment type="caution">
    <text evidence="1">The sequence shown here is derived from an EMBL/GenBank/DDBJ whole genome shotgun (WGS) entry which is preliminary data.</text>
</comment>
<accession>A0AAV4M382</accession>
<proteinExistence type="predicted"/>
<protein>
    <submittedName>
        <fullName evidence="1">Uncharacterized protein</fullName>
    </submittedName>
</protein>
<gene>
    <name evidence="1" type="ORF">CEXT_723311</name>
</gene>
<name>A0AAV4M382_CAEEX</name>
<dbReference type="EMBL" id="BPLR01001832">
    <property type="protein sequence ID" value="GIX66916.1"/>
    <property type="molecule type" value="Genomic_DNA"/>
</dbReference>
<organism evidence="1 2">
    <name type="scientific">Caerostris extrusa</name>
    <name type="common">Bark spider</name>
    <name type="synonym">Caerostris bankana</name>
    <dbReference type="NCBI Taxonomy" id="172846"/>
    <lineage>
        <taxon>Eukaryota</taxon>
        <taxon>Metazoa</taxon>
        <taxon>Ecdysozoa</taxon>
        <taxon>Arthropoda</taxon>
        <taxon>Chelicerata</taxon>
        <taxon>Arachnida</taxon>
        <taxon>Araneae</taxon>
        <taxon>Araneomorphae</taxon>
        <taxon>Entelegynae</taxon>
        <taxon>Araneoidea</taxon>
        <taxon>Araneidae</taxon>
        <taxon>Caerostris</taxon>
    </lineage>
</organism>
<reference evidence="1 2" key="1">
    <citation type="submission" date="2021-06" db="EMBL/GenBank/DDBJ databases">
        <title>Caerostris extrusa draft genome.</title>
        <authorList>
            <person name="Kono N."/>
            <person name="Arakawa K."/>
        </authorList>
    </citation>
    <scope>NUCLEOTIDE SEQUENCE [LARGE SCALE GENOMIC DNA]</scope>
</reference>
<evidence type="ECO:0000313" key="2">
    <source>
        <dbReference type="Proteomes" id="UP001054945"/>
    </source>
</evidence>
<dbReference type="Proteomes" id="UP001054945">
    <property type="component" value="Unassembled WGS sequence"/>
</dbReference>
<keyword evidence="2" id="KW-1185">Reference proteome</keyword>
<sequence length="92" mass="10602">MPLPLLGGRILNGDILCHKPTENNPVRPTVSFLILAITFIGKMEKTNNKQDLARTVKINARRFSRRQPVIYESHLEQHRNVLMGKNKRKELS</sequence>